<evidence type="ECO:0000256" key="4">
    <source>
        <dbReference type="ARBA" id="ARBA00013113"/>
    </source>
</evidence>
<keyword evidence="12" id="KW-1185">Reference proteome</keyword>
<sequence length="882" mass="100705">MVTQHRPLISYQPNPFLSWLYRHFFDHISVDEGWVYAVRAAEARGTVVYTLRNLSVIDFLALDYLTKKLQLPQVRFANDLGLWLLEPMGRGWLLALRSRTPADDVRDLRQTLEMGSSAALFLKRPAYLLESKSRGKTEGDLYLHTILETQRSISRPILLIPQVFIWSKHHDKSQLNLLDALLGTREWPGNIRTVAQFLYNYRHRDVVLRAGEPIDIQAFLAQEGGGLQDRSIADEVLIRRITYSLLRRLERERKAVIGPMQKPQDRLHEEVIRSPKLQKIIRDMAGGGEEPRRVMIGRVRSILRGMEATPNIHLISVLRDIFEHIGFHMYSNLEVDREGIERIRQATREGALVVLPSHKSHFDYFILMYIFYQNHLPLPLIASGDNLRFFPLGSIFRRAGAFFIRRSFRGDRLYHAVVDAYIRRVIKDGWSLAFFLEGGRSRTGKLLPAKVGLLSMVVDAVLASRPQSVYFCPISIGYERLVEERSFIHEILGGDKTKESIHGILTSLNLLLRRYGKINVQFGEVLTLDCISKEIDPNGASPSLMEMTPTRRRAIVNRLSYRVMDEINRVTAVTPAALVAISLLLDSKGIVTHQSILSRCEFFGEVLQDLGSRFSPNLVYEEGFRTIRSSAIQEACDLFIRAGHLELDRASSSPSNASLSSQGPVYIVPSTARIALDLSKNFILHFFIPRALFATALLTAPQSDQKMEVDVVSERVQSLLHLFNYEFQPSRGISYEALIVREKDHFIREGNLREKEGSLWLASSDAREKLVMYTKLILNFLEGYRVAARSLTFLLRTPLTSQELVKRAISIGEKMFHAGEITYREAIHRSIFENAYSAFLDEGYIVRDKDDLTLAQSYASLETIRTVEQRIASFEMGKEGEH</sequence>
<keyword evidence="8" id="KW-0012">Acyltransferase</keyword>
<dbReference type="KEGG" id="pabo:BCY86_04750"/>
<evidence type="ECO:0000313" key="12">
    <source>
        <dbReference type="Proteomes" id="UP000185544"/>
    </source>
</evidence>
<dbReference type="InterPro" id="IPR022284">
    <property type="entry name" value="GPAT/DHAPAT"/>
</dbReference>
<comment type="pathway">
    <text evidence="2">Phospholipid metabolism; CDP-diacylglycerol biosynthesis; CDP-diacylglycerol from sn-glycerol 3-phosphate: step 1/3.</text>
</comment>
<protein>
    <recommendedName>
        <fullName evidence="5">Glycerol-3-phosphate acyltransferase</fullName>
        <ecNumber evidence="4">2.3.1.15</ecNumber>
    </recommendedName>
</protein>
<evidence type="ECO:0000256" key="6">
    <source>
        <dbReference type="ARBA" id="ARBA00022679"/>
    </source>
</evidence>
<dbReference type="EMBL" id="CP016908">
    <property type="protein sequence ID" value="APS00064.1"/>
    <property type="molecule type" value="Genomic_DNA"/>
</dbReference>
<gene>
    <name evidence="11" type="ORF">BCY86_04750</name>
</gene>
<evidence type="ECO:0000256" key="8">
    <source>
        <dbReference type="ARBA" id="ARBA00023315"/>
    </source>
</evidence>
<evidence type="ECO:0000256" key="7">
    <source>
        <dbReference type="ARBA" id="ARBA00023136"/>
    </source>
</evidence>
<keyword evidence="6" id="KW-0808">Transferase</keyword>
<comment type="subcellular location">
    <subcellularLocation>
        <location evidence="1">Endomembrane system</location>
        <topology evidence="1">Peripheral membrane protein</topology>
    </subcellularLocation>
</comment>
<evidence type="ECO:0000256" key="5">
    <source>
        <dbReference type="ARBA" id="ARBA00013432"/>
    </source>
</evidence>
<dbReference type="OrthoDB" id="335193at2"/>
<organism evidence="11 12">
    <name type="scientific">Pajaroellobacter abortibovis</name>
    <dbReference type="NCBI Taxonomy" id="1882918"/>
    <lineage>
        <taxon>Bacteria</taxon>
        <taxon>Pseudomonadati</taxon>
        <taxon>Myxococcota</taxon>
        <taxon>Polyangia</taxon>
        <taxon>Polyangiales</taxon>
        <taxon>Polyangiaceae</taxon>
    </lineage>
</organism>
<dbReference type="Pfam" id="PF19277">
    <property type="entry name" value="GPAT_C"/>
    <property type="match status" value="1"/>
</dbReference>
<dbReference type="GO" id="GO:0012505">
    <property type="term" value="C:endomembrane system"/>
    <property type="evidence" value="ECO:0007669"/>
    <property type="project" value="UniProtKB-SubCell"/>
</dbReference>
<feature type="domain" description="Phospholipid/glycerol acyltransferase" evidence="10">
    <location>
        <begin position="352"/>
        <end position="479"/>
    </location>
</feature>
<dbReference type="STRING" id="1882918.BCY86_04750"/>
<evidence type="ECO:0000256" key="2">
    <source>
        <dbReference type="ARBA" id="ARBA00004765"/>
    </source>
</evidence>
<dbReference type="InterPro" id="IPR041728">
    <property type="entry name" value="GPAT/DHAPAT_LPLAT"/>
</dbReference>
<accession>A0A1L6MX03</accession>
<dbReference type="SMART" id="SM00563">
    <property type="entry name" value="PlsC"/>
    <property type="match status" value="1"/>
</dbReference>
<dbReference type="PANTHER" id="PTHR12563:SF17">
    <property type="entry name" value="DIHYDROXYACETONE PHOSPHATE ACYLTRANSFERASE"/>
    <property type="match status" value="1"/>
</dbReference>
<reference evidence="11 12" key="1">
    <citation type="submission" date="2016-08" db="EMBL/GenBank/DDBJ databases">
        <title>Identification and validation of antigenic proteins from Pajaroellobacter abortibovis using de-novo genome sequence assembly and reverse vaccinology.</title>
        <authorList>
            <person name="Welly B.T."/>
            <person name="Miller M.R."/>
            <person name="Stott J.L."/>
            <person name="Blanchard M.T."/>
            <person name="Islas-Trejo A.D."/>
            <person name="O'Rourke S.M."/>
            <person name="Young A.E."/>
            <person name="Medrano J.F."/>
            <person name="Van Eenennaam A.L."/>
        </authorList>
    </citation>
    <scope>NUCLEOTIDE SEQUENCE [LARGE SCALE GENOMIC DNA]</scope>
    <source>
        <strain evidence="11 12">BTF92-0548A/99-0131</strain>
    </source>
</reference>
<evidence type="ECO:0000259" key="10">
    <source>
        <dbReference type="SMART" id="SM00563"/>
    </source>
</evidence>
<dbReference type="Proteomes" id="UP000185544">
    <property type="component" value="Chromosome"/>
</dbReference>
<dbReference type="EC" id="2.3.1.15" evidence="4"/>
<dbReference type="AlphaFoldDB" id="A0A1L6MX03"/>
<comment type="similarity">
    <text evidence="3">Belongs to the GPAT/DAPAT family.</text>
</comment>
<dbReference type="PANTHER" id="PTHR12563">
    <property type="entry name" value="GLYCEROL-3-PHOSPHATE ACYLTRANSFERASE"/>
    <property type="match status" value="1"/>
</dbReference>
<dbReference type="GO" id="GO:0016024">
    <property type="term" value="P:CDP-diacylglycerol biosynthetic process"/>
    <property type="evidence" value="ECO:0007669"/>
    <property type="project" value="UniProtKB-UniPathway"/>
</dbReference>
<evidence type="ECO:0000313" key="11">
    <source>
        <dbReference type="EMBL" id="APS00064.1"/>
    </source>
</evidence>
<dbReference type="RefSeq" id="WP_075276731.1">
    <property type="nucleotide sequence ID" value="NZ_CP016908.1"/>
</dbReference>
<dbReference type="GO" id="GO:0004366">
    <property type="term" value="F:glycerol-3-phosphate O-acyltransferase activity"/>
    <property type="evidence" value="ECO:0007669"/>
    <property type="project" value="UniProtKB-EC"/>
</dbReference>
<dbReference type="Pfam" id="PF01553">
    <property type="entry name" value="Acyltransferase"/>
    <property type="match status" value="1"/>
</dbReference>
<dbReference type="InterPro" id="IPR045520">
    <property type="entry name" value="GPAT/DHAPAT_C"/>
</dbReference>
<comment type="catalytic activity">
    <reaction evidence="9">
        <text>sn-glycerol 3-phosphate + an acyl-CoA = a 1-acyl-sn-glycero-3-phosphate + CoA</text>
        <dbReference type="Rhea" id="RHEA:15325"/>
        <dbReference type="ChEBI" id="CHEBI:57287"/>
        <dbReference type="ChEBI" id="CHEBI:57597"/>
        <dbReference type="ChEBI" id="CHEBI:57970"/>
        <dbReference type="ChEBI" id="CHEBI:58342"/>
        <dbReference type="EC" id="2.3.1.15"/>
    </reaction>
</comment>
<dbReference type="CDD" id="cd07993">
    <property type="entry name" value="LPLAT_DHAPAT-like"/>
    <property type="match status" value="1"/>
</dbReference>
<dbReference type="UniPathway" id="UPA00557">
    <property type="reaction ID" value="UER00612"/>
</dbReference>
<evidence type="ECO:0000256" key="9">
    <source>
        <dbReference type="ARBA" id="ARBA00048427"/>
    </source>
</evidence>
<keyword evidence="7" id="KW-0472">Membrane</keyword>
<name>A0A1L6MX03_9BACT</name>
<evidence type="ECO:0000256" key="1">
    <source>
        <dbReference type="ARBA" id="ARBA00004184"/>
    </source>
</evidence>
<dbReference type="InterPro" id="IPR002123">
    <property type="entry name" value="Plipid/glycerol_acylTrfase"/>
</dbReference>
<evidence type="ECO:0000256" key="3">
    <source>
        <dbReference type="ARBA" id="ARBA00007937"/>
    </source>
</evidence>
<proteinExistence type="inferred from homology"/>
<dbReference type="SUPFAM" id="SSF69593">
    <property type="entry name" value="Glycerol-3-phosphate (1)-acyltransferase"/>
    <property type="match status" value="1"/>
</dbReference>